<dbReference type="Gene3D" id="1.20.5.110">
    <property type="match status" value="1"/>
</dbReference>
<dbReference type="InterPro" id="IPR010908">
    <property type="entry name" value="Longin_dom"/>
</dbReference>
<dbReference type="Proteomes" id="UP000218209">
    <property type="component" value="Unassembled WGS sequence"/>
</dbReference>
<keyword evidence="5" id="KW-0449">Lipoprotein</keyword>
<dbReference type="SMART" id="SM01270">
    <property type="entry name" value="Longin"/>
    <property type="match status" value="1"/>
</dbReference>
<keyword evidence="3" id="KW-0472">Membrane</keyword>
<evidence type="ECO:0000256" key="5">
    <source>
        <dbReference type="ARBA" id="ARBA00023288"/>
    </source>
</evidence>
<sequence length="209" mass="23377">MKILALTLLRALPHEEEATTLAAAYHLRDFNYFQRGSLKEFASFFSKTLAKRVPSGGRSTVEHHEYLCHVHSRSNGLVGVALCDREYPSRVAFTLLSKMQDEFLAAHPVESSWHSVRDDGSGSSHTPALTFPALDATIEKYQDPAEADPIMKIQKDLDDTKVILHKTIDGVLERGVKLDSLVEKSNDLSMQSKMFYKQAKSQNSCCGMM</sequence>
<dbReference type="Pfam" id="PF00957">
    <property type="entry name" value="Synaptobrevin"/>
    <property type="match status" value="1"/>
</dbReference>
<reference evidence="11 12" key="1">
    <citation type="submission" date="2017-03" db="EMBL/GenBank/DDBJ databases">
        <title>WGS assembly of Porphyra umbilicalis.</title>
        <authorList>
            <person name="Brawley S.H."/>
            <person name="Blouin N.A."/>
            <person name="Ficko-Blean E."/>
            <person name="Wheeler G.L."/>
            <person name="Lohr M."/>
            <person name="Goodson H.V."/>
            <person name="Jenkins J.W."/>
            <person name="Blaby-Haas C.E."/>
            <person name="Helliwell K.E."/>
            <person name="Chan C."/>
            <person name="Marriage T."/>
            <person name="Bhattacharya D."/>
            <person name="Klein A.S."/>
            <person name="Badis Y."/>
            <person name="Brodie J."/>
            <person name="Cao Y."/>
            <person name="Collen J."/>
            <person name="Dittami S.M."/>
            <person name="Gachon C.M."/>
            <person name="Green B.R."/>
            <person name="Karpowicz S."/>
            <person name="Kim J.W."/>
            <person name="Kudahl U."/>
            <person name="Lin S."/>
            <person name="Michel G."/>
            <person name="Mittag M."/>
            <person name="Olson B.J."/>
            <person name="Pangilinan J."/>
            <person name="Peng Y."/>
            <person name="Qiu H."/>
            <person name="Shu S."/>
            <person name="Singer J.T."/>
            <person name="Smith A.G."/>
            <person name="Sprecher B.N."/>
            <person name="Wagner V."/>
            <person name="Wang W."/>
            <person name="Wang Z.-Y."/>
            <person name="Yan J."/>
            <person name="Yarish C."/>
            <person name="Zoeuner-Riek S."/>
            <person name="Zhuang Y."/>
            <person name="Zou Y."/>
            <person name="Lindquist E.A."/>
            <person name="Grimwood J."/>
            <person name="Barry K."/>
            <person name="Rokhsar D.S."/>
            <person name="Schmutz J."/>
            <person name="Stiller J.W."/>
            <person name="Grossman A.R."/>
            <person name="Prochnik S.E."/>
        </authorList>
    </citation>
    <scope>NUCLEOTIDE SEQUENCE [LARGE SCALE GENOMIC DNA]</scope>
    <source>
        <strain evidence="11">4086291</strain>
    </source>
</reference>
<dbReference type="Pfam" id="PF13774">
    <property type="entry name" value="Longin"/>
    <property type="match status" value="1"/>
</dbReference>
<dbReference type="InterPro" id="IPR042855">
    <property type="entry name" value="V_SNARE_CC"/>
</dbReference>
<comment type="similarity">
    <text evidence="1">Belongs to the synaptobrevin family.</text>
</comment>
<dbReference type="PANTHER" id="PTHR45806">
    <property type="entry name" value="SYNAPTOBREVIN HOMOLOG YKT6"/>
    <property type="match status" value="1"/>
</dbReference>
<evidence type="ECO:0000256" key="8">
    <source>
        <dbReference type="PROSITE-ProRule" id="PRU00290"/>
    </source>
</evidence>
<dbReference type="GO" id="GO:0005794">
    <property type="term" value="C:Golgi apparatus"/>
    <property type="evidence" value="ECO:0007669"/>
    <property type="project" value="TreeGrafter"/>
</dbReference>
<evidence type="ECO:0000259" key="9">
    <source>
        <dbReference type="PROSITE" id="PS50859"/>
    </source>
</evidence>
<keyword evidence="6" id="KW-0636">Prenylation</keyword>
<dbReference type="GO" id="GO:0005484">
    <property type="term" value="F:SNAP receptor activity"/>
    <property type="evidence" value="ECO:0007669"/>
    <property type="project" value="TreeGrafter"/>
</dbReference>
<evidence type="ECO:0000259" key="10">
    <source>
        <dbReference type="PROSITE" id="PS50892"/>
    </source>
</evidence>
<comment type="subcellular location">
    <subcellularLocation>
        <location evidence="7">Endomembrane system</location>
        <topology evidence="7">Lipid-anchor</topology>
        <orientation evidence="7">Cytoplasmic side</orientation>
    </subcellularLocation>
</comment>
<keyword evidence="4" id="KW-0564">Palmitate</keyword>
<dbReference type="PANTHER" id="PTHR45806:SF1">
    <property type="entry name" value="SYNAPTOBREVIN HOMOLOG YKT6"/>
    <property type="match status" value="1"/>
</dbReference>
<dbReference type="CDD" id="cd14824">
    <property type="entry name" value="Longin"/>
    <property type="match status" value="1"/>
</dbReference>
<evidence type="ECO:0000256" key="4">
    <source>
        <dbReference type="ARBA" id="ARBA00023139"/>
    </source>
</evidence>
<dbReference type="OrthoDB" id="27923at2759"/>
<proteinExistence type="inferred from homology"/>
<protein>
    <recommendedName>
        <fullName evidence="13">Longin domain-containing protein</fullName>
    </recommendedName>
</protein>
<dbReference type="PROSITE" id="PS50859">
    <property type="entry name" value="LONGIN"/>
    <property type="match status" value="1"/>
</dbReference>
<gene>
    <name evidence="11" type="ORF">BU14_0237s0030</name>
</gene>
<dbReference type="AlphaFoldDB" id="A0A1X6P3M6"/>
<keyword evidence="12" id="KW-1185">Reference proteome</keyword>
<dbReference type="GO" id="GO:0006888">
    <property type="term" value="P:endoplasmic reticulum to Golgi vesicle-mediated transport"/>
    <property type="evidence" value="ECO:0007669"/>
    <property type="project" value="TreeGrafter"/>
</dbReference>
<name>A0A1X6P3M6_PORUM</name>
<dbReference type="Gene3D" id="3.30.450.50">
    <property type="entry name" value="Longin domain"/>
    <property type="match status" value="1"/>
</dbReference>
<organism evidence="11 12">
    <name type="scientific">Porphyra umbilicalis</name>
    <name type="common">Purple laver</name>
    <name type="synonym">Red alga</name>
    <dbReference type="NCBI Taxonomy" id="2786"/>
    <lineage>
        <taxon>Eukaryota</taxon>
        <taxon>Rhodophyta</taxon>
        <taxon>Bangiophyceae</taxon>
        <taxon>Bangiales</taxon>
        <taxon>Bangiaceae</taxon>
        <taxon>Porphyra</taxon>
    </lineage>
</organism>
<evidence type="ECO:0008006" key="13">
    <source>
        <dbReference type="Google" id="ProtNLM"/>
    </source>
</evidence>
<dbReference type="PROSITE" id="PS50892">
    <property type="entry name" value="V_SNARE"/>
    <property type="match status" value="1"/>
</dbReference>
<feature type="domain" description="Longin" evidence="9">
    <location>
        <begin position="7"/>
        <end position="135"/>
    </location>
</feature>
<keyword evidence="2" id="KW-0488">Methylation</keyword>
<evidence type="ECO:0000256" key="3">
    <source>
        <dbReference type="ARBA" id="ARBA00023136"/>
    </source>
</evidence>
<evidence type="ECO:0000313" key="12">
    <source>
        <dbReference type="Proteomes" id="UP000218209"/>
    </source>
</evidence>
<evidence type="ECO:0000313" key="11">
    <source>
        <dbReference type="EMBL" id="OSX75437.1"/>
    </source>
</evidence>
<dbReference type="SUPFAM" id="SSF64356">
    <property type="entry name" value="SNARE-like"/>
    <property type="match status" value="1"/>
</dbReference>
<evidence type="ECO:0000256" key="7">
    <source>
        <dbReference type="ARBA" id="ARBA00046278"/>
    </source>
</evidence>
<evidence type="ECO:0000256" key="6">
    <source>
        <dbReference type="ARBA" id="ARBA00023289"/>
    </source>
</evidence>
<dbReference type="SUPFAM" id="SSF58038">
    <property type="entry name" value="SNARE fusion complex"/>
    <property type="match status" value="1"/>
</dbReference>
<dbReference type="InterPro" id="IPR045848">
    <property type="entry name" value="R-SNARE_YKT6"/>
</dbReference>
<accession>A0A1X6P3M6</accession>
<keyword evidence="8" id="KW-0175">Coiled coil</keyword>
<evidence type="ECO:0000256" key="2">
    <source>
        <dbReference type="ARBA" id="ARBA00022481"/>
    </source>
</evidence>
<dbReference type="CDD" id="cd15867">
    <property type="entry name" value="R-SNARE_YKT6"/>
    <property type="match status" value="1"/>
</dbReference>
<dbReference type="EMBL" id="KV918904">
    <property type="protein sequence ID" value="OSX75437.1"/>
    <property type="molecule type" value="Genomic_DNA"/>
</dbReference>
<dbReference type="InterPro" id="IPR011012">
    <property type="entry name" value="Longin-like_dom_sf"/>
</dbReference>
<feature type="domain" description="V-SNARE coiled-coil homology" evidence="10">
    <location>
        <begin position="149"/>
        <end position="209"/>
    </location>
</feature>
<evidence type="ECO:0000256" key="1">
    <source>
        <dbReference type="ARBA" id="ARBA00008025"/>
    </source>
</evidence>